<evidence type="ECO:0000256" key="6">
    <source>
        <dbReference type="ARBA" id="ARBA00022741"/>
    </source>
</evidence>
<comment type="similarity">
    <text evidence="2">Belongs to the HPPK family.</text>
</comment>
<dbReference type="CDD" id="cd00483">
    <property type="entry name" value="HPPK"/>
    <property type="match status" value="1"/>
</dbReference>
<keyword evidence="8" id="KW-0067">ATP-binding</keyword>
<evidence type="ECO:0000313" key="15">
    <source>
        <dbReference type="Proteomes" id="UP000199611"/>
    </source>
</evidence>
<feature type="domain" description="7,8-dihydro-6-hydroxymethylpterin-pyrophosphokinase" evidence="13">
    <location>
        <begin position="77"/>
        <end position="88"/>
    </location>
</feature>
<dbReference type="SUPFAM" id="SSF55083">
    <property type="entry name" value="6-hydroxymethyl-7,8-dihydropterin pyrophosphokinase, HPPK"/>
    <property type="match status" value="1"/>
</dbReference>
<dbReference type="PROSITE" id="PS00794">
    <property type="entry name" value="HPPK"/>
    <property type="match status" value="1"/>
</dbReference>
<comment type="function">
    <text evidence="10">Catalyzes the transfer of pyrophosphate from adenosine triphosphate (ATP) to 6-hydroxymethyl-7,8-dihydropterin, an enzymatic step in folate biosynthesis pathway.</text>
</comment>
<keyword evidence="7 14" id="KW-0418">Kinase</keyword>
<dbReference type="EC" id="2.7.6.3" evidence="3"/>
<evidence type="ECO:0000256" key="7">
    <source>
        <dbReference type="ARBA" id="ARBA00022777"/>
    </source>
</evidence>
<dbReference type="GO" id="GO:0046654">
    <property type="term" value="P:tetrahydrofolate biosynthetic process"/>
    <property type="evidence" value="ECO:0007669"/>
    <property type="project" value="UniProtKB-UniPathway"/>
</dbReference>
<comment type="pathway">
    <text evidence="1">Cofactor biosynthesis; tetrahydrofolate biosynthesis; 2-amino-4-hydroxy-6-hydroxymethyl-7,8-dihydropteridine diphosphate from 7,8-dihydroneopterin triphosphate: step 4/4.</text>
</comment>
<evidence type="ECO:0000256" key="3">
    <source>
        <dbReference type="ARBA" id="ARBA00013253"/>
    </source>
</evidence>
<dbReference type="STRING" id="39841.SAMN05660836_02602"/>
<keyword evidence="6" id="KW-0547">Nucleotide-binding</keyword>
<evidence type="ECO:0000256" key="10">
    <source>
        <dbReference type="ARBA" id="ARBA00029409"/>
    </source>
</evidence>
<dbReference type="InterPro" id="IPR000550">
    <property type="entry name" value="Hppk"/>
</dbReference>
<accession>A0A1I4W5T7</accession>
<dbReference type="PANTHER" id="PTHR43071:SF1">
    <property type="entry name" value="2-AMINO-4-HYDROXY-6-HYDROXYMETHYLDIHYDROPTERIDINE PYROPHOSPHOKINASE"/>
    <property type="match status" value="1"/>
</dbReference>
<evidence type="ECO:0000313" key="14">
    <source>
        <dbReference type="EMBL" id="SFN08536.1"/>
    </source>
</evidence>
<dbReference type="AlphaFoldDB" id="A0A1I4W5T7"/>
<dbReference type="Gene3D" id="3.30.70.560">
    <property type="entry name" value="7,8-Dihydro-6-hydroxymethylpterin-pyrophosphokinase HPPK"/>
    <property type="match status" value="1"/>
</dbReference>
<gene>
    <name evidence="14" type="ORF">SAMN05660836_02602</name>
</gene>
<dbReference type="Pfam" id="PF01288">
    <property type="entry name" value="HPPK"/>
    <property type="match status" value="1"/>
</dbReference>
<evidence type="ECO:0000256" key="5">
    <source>
        <dbReference type="ARBA" id="ARBA00022679"/>
    </source>
</evidence>
<evidence type="ECO:0000256" key="2">
    <source>
        <dbReference type="ARBA" id="ARBA00005810"/>
    </source>
</evidence>
<dbReference type="GO" id="GO:0046656">
    <property type="term" value="P:folic acid biosynthetic process"/>
    <property type="evidence" value="ECO:0007669"/>
    <property type="project" value="UniProtKB-KW"/>
</dbReference>
<evidence type="ECO:0000256" key="1">
    <source>
        <dbReference type="ARBA" id="ARBA00005051"/>
    </source>
</evidence>
<dbReference type="GO" id="GO:0016301">
    <property type="term" value="F:kinase activity"/>
    <property type="evidence" value="ECO:0007669"/>
    <property type="project" value="UniProtKB-KW"/>
</dbReference>
<evidence type="ECO:0000259" key="13">
    <source>
        <dbReference type="PROSITE" id="PS00794"/>
    </source>
</evidence>
<dbReference type="NCBIfam" id="TIGR01498">
    <property type="entry name" value="folK"/>
    <property type="match status" value="1"/>
</dbReference>
<protein>
    <recommendedName>
        <fullName evidence="4">2-amino-4-hydroxy-6-hydroxymethyldihydropteridine pyrophosphokinase</fullName>
        <ecNumber evidence="3">2.7.6.3</ecNumber>
    </recommendedName>
    <alternativeName>
        <fullName evidence="11">6-hydroxymethyl-7,8-dihydropterin pyrophosphokinase</fullName>
    </alternativeName>
    <alternativeName>
        <fullName evidence="12">7,8-dihydro-6-hydroxymethylpterin-pyrophosphokinase</fullName>
    </alternativeName>
</protein>
<dbReference type="EMBL" id="FOUU01000014">
    <property type="protein sequence ID" value="SFN08536.1"/>
    <property type="molecule type" value="Genomic_DNA"/>
</dbReference>
<evidence type="ECO:0000256" key="12">
    <source>
        <dbReference type="ARBA" id="ARBA00033413"/>
    </source>
</evidence>
<dbReference type="UniPathway" id="UPA00077">
    <property type="reaction ID" value="UER00155"/>
</dbReference>
<sequence>MNNPHRMCEEAVERLSGLEGFQLKRVSSWYFTEPVGYREQAWFVNGVAEGSTLLAPLQLLENLQKIESEMGRVRDFKWGPRTVDLDILFYGDEIVELPGLTIPHPELHRRRFVLVPLCELVPELRHPVLGITVKELLTGISEEGQEVRKVEYL</sequence>
<evidence type="ECO:0000256" key="4">
    <source>
        <dbReference type="ARBA" id="ARBA00016218"/>
    </source>
</evidence>
<evidence type="ECO:0000256" key="9">
    <source>
        <dbReference type="ARBA" id="ARBA00022909"/>
    </source>
</evidence>
<keyword evidence="15" id="KW-1185">Reference proteome</keyword>
<dbReference type="Proteomes" id="UP000199611">
    <property type="component" value="Unassembled WGS sequence"/>
</dbReference>
<evidence type="ECO:0000256" key="11">
    <source>
        <dbReference type="ARBA" id="ARBA00029766"/>
    </source>
</evidence>
<keyword evidence="9" id="KW-0289">Folate biosynthesis</keyword>
<name>A0A1I4W5T7_9BACT</name>
<organism evidence="14 15">
    <name type="scientific">Thermodesulforhabdus norvegica</name>
    <dbReference type="NCBI Taxonomy" id="39841"/>
    <lineage>
        <taxon>Bacteria</taxon>
        <taxon>Pseudomonadati</taxon>
        <taxon>Thermodesulfobacteriota</taxon>
        <taxon>Syntrophobacteria</taxon>
        <taxon>Syntrophobacterales</taxon>
        <taxon>Thermodesulforhabdaceae</taxon>
        <taxon>Thermodesulforhabdus</taxon>
    </lineage>
</organism>
<reference evidence="14 15" key="1">
    <citation type="submission" date="2016-10" db="EMBL/GenBank/DDBJ databases">
        <authorList>
            <person name="de Groot N.N."/>
        </authorList>
    </citation>
    <scope>NUCLEOTIDE SEQUENCE [LARGE SCALE GENOMIC DNA]</scope>
    <source>
        <strain evidence="14 15">DSM 9990</strain>
    </source>
</reference>
<dbReference type="InterPro" id="IPR035907">
    <property type="entry name" value="Hppk_sf"/>
</dbReference>
<dbReference type="GO" id="GO:0003848">
    <property type="term" value="F:2-amino-4-hydroxy-6-hydroxymethyldihydropteridine diphosphokinase activity"/>
    <property type="evidence" value="ECO:0007669"/>
    <property type="project" value="UniProtKB-EC"/>
</dbReference>
<dbReference type="PANTHER" id="PTHR43071">
    <property type="entry name" value="2-AMINO-4-HYDROXY-6-HYDROXYMETHYLDIHYDROPTERIDINE PYROPHOSPHOKINASE"/>
    <property type="match status" value="1"/>
</dbReference>
<dbReference type="GO" id="GO:0005524">
    <property type="term" value="F:ATP binding"/>
    <property type="evidence" value="ECO:0007669"/>
    <property type="project" value="UniProtKB-KW"/>
</dbReference>
<keyword evidence="5" id="KW-0808">Transferase</keyword>
<evidence type="ECO:0000256" key="8">
    <source>
        <dbReference type="ARBA" id="ARBA00022840"/>
    </source>
</evidence>
<proteinExistence type="inferred from homology"/>